<reference evidence="8 9" key="1">
    <citation type="journal article" date="2018" name="Nat. Ecol. Evol.">
        <title>Shark genomes provide insights into elasmobranch evolution and the origin of vertebrates.</title>
        <authorList>
            <person name="Hara Y"/>
            <person name="Yamaguchi K"/>
            <person name="Onimaru K"/>
            <person name="Kadota M"/>
            <person name="Koyanagi M"/>
            <person name="Keeley SD"/>
            <person name="Tatsumi K"/>
            <person name="Tanaka K"/>
            <person name="Motone F"/>
            <person name="Kageyama Y"/>
            <person name="Nozu R"/>
            <person name="Adachi N"/>
            <person name="Nishimura O"/>
            <person name="Nakagawa R"/>
            <person name="Tanegashima C"/>
            <person name="Kiyatake I"/>
            <person name="Matsumoto R"/>
            <person name="Murakumo K"/>
            <person name="Nishida K"/>
            <person name="Terakita A"/>
            <person name="Kuratani S"/>
            <person name="Sato K"/>
            <person name="Hyodo S Kuraku.S."/>
        </authorList>
    </citation>
    <scope>NUCLEOTIDE SEQUENCE [LARGE SCALE GENOMIC DNA]</scope>
</reference>
<dbReference type="PANTHER" id="PTHR23053">
    <property type="entry name" value="DLEC1 DELETED IN LUNG AND ESOPHAGEAL CANCER 1"/>
    <property type="match status" value="1"/>
</dbReference>
<comment type="subcellular location">
    <subcellularLocation>
        <location evidence="1">Cell projection</location>
        <location evidence="1">Cilium</location>
    </subcellularLocation>
    <subcellularLocation>
        <location evidence="2">Cytoplasm</location>
    </subcellularLocation>
</comment>
<proteinExistence type="predicted"/>
<dbReference type="GO" id="GO:1904158">
    <property type="term" value="P:axonemal central apparatus assembly"/>
    <property type="evidence" value="ECO:0007669"/>
    <property type="project" value="TreeGrafter"/>
</dbReference>
<evidence type="ECO:0000259" key="6">
    <source>
        <dbReference type="Pfam" id="PF22544"/>
    </source>
</evidence>
<evidence type="ECO:0000256" key="4">
    <source>
        <dbReference type="ARBA" id="ARBA00023069"/>
    </source>
</evidence>
<dbReference type="InterPro" id="IPR033305">
    <property type="entry name" value="Hydin-like"/>
</dbReference>
<dbReference type="SUPFAM" id="SSF49354">
    <property type="entry name" value="PapD-like"/>
    <property type="match status" value="1"/>
</dbReference>
<evidence type="ECO:0000256" key="5">
    <source>
        <dbReference type="ARBA" id="ARBA00023273"/>
    </source>
</evidence>
<dbReference type="OrthoDB" id="442692at2759"/>
<name>A0A401NI96_SCYTO</name>
<gene>
    <name evidence="8" type="ORF">scyTo_0014197</name>
</gene>
<organism evidence="8 9">
    <name type="scientific">Scyliorhinus torazame</name>
    <name type="common">Cloudy catshark</name>
    <name type="synonym">Catulus torazame</name>
    <dbReference type="NCBI Taxonomy" id="75743"/>
    <lineage>
        <taxon>Eukaryota</taxon>
        <taxon>Metazoa</taxon>
        <taxon>Chordata</taxon>
        <taxon>Craniata</taxon>
        <taxon>Vertebrata</taxon>
        <taxon>Chondrichthyes</taxon>
        <taxon>Elasmobranchii</taxon>
        <taxon>Galeomorphii</taxon>
        <taxon>Galeoidea</taxon>
        <taxon>Carcharhiniformes</taxon>
        <taxon>Scyliorhinidae</taxon>
        <taxon>Scyliorhinus</taxon>
    </lineage>
</organism>
<keyword evidence="3" id="KW-0963">Cytoplasm</keyword>
<dbReference type="AlphaFoldDB" id="A0A401NI96"/>
<keyword evidence="9" id="KW-1185">Reference proteome</keyword>
<dbReference type="Pfam" id="PF22544">
    <property type="entry name" value="HYDIN_VesB_CFA65-like_Ig"/>
    <property type="match status" value="1"/>
</dbReference>
<evidence type="ECO:0000313" key="8">
    <source>
        <dbReference type="EMBL" id="GCB60596.1"/>
    </source>
</evidence>
<accession>A0A401NI96</accession>
<keyword evidence="5" id="KW-0966">Cell projection</keyword>
<evidence type="ECO:0000256" key="2">
    <source>
        <dbReference type="ARBA" id="ARBA00004496"/>
    </source>
</evidence>
<dbReference type="Pfam" id="PF23277">
    <property type="entry name" value="Ig_Dlec1_1"/>
    <property type="match status" value="1"/>
</dbReference>
<dbReference type="InterPro" id="IPR053879">
    <property type="entry name" value="HYDIN_VesB_CFA65-like_Ig"/>
</dbReference>
<keyword evidence="4" id="KW-0969">Cilium</keyword>
<dbReference type="Proteomes" id="UP000288216">
    <property type="component" value="Unassembled WGS sequence"/>
</dbReference>
<sequence length="207" mass="23899">MWGKAWEGSILPVISMLDTDRPIFQPFPSEMIFQNYEPRETYEVPLILRNHDQVPRMIKVIQEDSPYFRIICPNDVGRKVAPGMTTTFKLVFVPEENKDYIHELICVTEREKFLVPVKAIGARAILDFPDCINFSVCPVKHNTQKTLLVRNIGKRETTFALQTKKPFFVEPISGYVDIGESFQVTVEFIPQRIGDHFEDLILHLDTG</sequence>
<evidence type="ECO:0000259" key="7">
    <source>
        <dbReference type="Pfam" id="PF23277"/>
    </source>
</evidence>
<dbReference type="GO" id="GO:0005930">
    <property type="term" value="C:axoneme"/>
    <property type="evidence" value="ECO:0007669"/>
    <property type="project" value="TreeGrafter"/>
</dbReference>
<comment type="caution">
    <text evidence="8">The sequence shown here is derived from an EMBL/GenBank/DDBJ whole genome shotgun (WGS) entry which is preliminary data.</text>
</comment>
<dbReference type="GO" id="GO:0003341">
    <property type="term" value="P:cilium movement"/>
    <property type="evidence" value="ECO:0007669"/>
    <property type="project" value="TreeGrafter"/>
</dbReference>
<dbReference type="OMA" id="PYFRIIC"/>
<evidence type="ECO:0000256" key="1">
    <source>
        <dbReference type="ARBA" id="ARBA00004138"/>
    </source>
</evidence>
<dbReference type="STRING" id="75743.A0A401NI96"/>
<evidence type="ECO:0000256" key="3">
    <source>
        <dbReference type="ARBA" id="ARBA00022490"/>
    </source>
</evidence>
<dbReference type="InterPro" id="IPR013783">
    <property type="entry name" value="Ig-like_fold"/>
</dbReference>
<dbReference type="InterPro" id="IPR008962">
    <property type="entry name" value="PapD-like_sf"/>
</dbReference>
<protein>
    <submittedName>
        <fullName evidence="8">Uncharacterized protein</fullName>
    </submittedName>
</protein>
<dbReference type="EMBL" id="BFAA01007530">
    <property type="protein sequence ID" value="GCB60596.1"/>
    <property type="molecule type" value="Genomic_DNA"/>
</dbReference>
<dbReference type="PANTHER" id="PTHR23053:SF0">
    <property type="entry name" value="HYDROCEPHALUS-INDUCING PROTEIN HOMOLOG"/>
    <property type="match status" value="1"/>
</dbReference>
<dbReference type="InterPro" id="IPR059041">
    <property type="entry name" value="Ig_DLEC1_1"/>
</dbReference>
<feature type="domain" description="Deleted in lung and esophageal cancer protein 1 Ig-like" evidence="7">
    <location>
        <begin position="24"/>
        <end position="122"/>
    </location>
</feature>
<evidence type="ECO:0000313" key="9">
    <source>
        <dbReference type="Proteomes" id="UP000288216"/>
    </source>
</evidence>
<feature type="domain" description="HYDIN/VesB/CFA65-like Ig-like" evidence="6">
    <location>
        <begin position="124"/>
        <end position="206"/>
    </location>
</feature>
<dbReference type="Gene3D" id="2.60.40.10">
    <property type="entry name" value="Immunoglobulins"/>
    <property type="match status" value="2"/>
</dbReference>